<evidence type="ECO:0000256" key="1">
    <source>
        <dbReference type="ARBA" id="ARBA00022898"/>
    </source>
</evidence>
<evidence type="ECO:0000256" key="3">
    <source>
        <dbReference type="PIRSR" id="PIRSR004848-1"/>
    </source>
</evidence>
<dbReference type="PIRSF" id="PIRSF004848">
    <property type="entry name" value="YBL036c_PLPDEIII"/>
    <property type="match status" value="1"/>
</dbReference>
<accession>A0AA36NGR2</accession>
<dbReference type="PANTHER" id="PTHR10146:SF14">
    <property type="entry name" value="PYRIDOXAL PHOSPHATE HOMEOSTASIS PROTEIN"/>
    <property type="match status" value="1"/>
</dbReference>
<evidence type="ECO:0000313" key="7">
    <source>
        <dbReference type="Proteomes" id="UP001178507"/>
    </source>
</evidence>
<organism evidence="6 7">
    <name type="scientific">Effrenium voratum</name>
    <dbReference type="NCBI Taxonomy" id="2562239"/>
    <lineage>
        <taxon>Eukaryota</taxon>
        <taxon>Sar</taxon>
        <taxon>Alveolata</taxon>
        <taxon>Dinophyceae</taxon>
        <taxon>Suessiales</taxon>
        <taxon>Symbiodiniaceae</taxon>
        <taxon>Effrenium</taxon>
    </lineage>
</organism>
<gene>
    <name evidence="6" type="ORF">EVOR1521_LOCUS28007</name>
</gene>
<comment type="similarity">
    <text evidence="2 4">Belongs to the pyridoxal phosphate-binding protein YggS/PROSC family.</text>
</comment>
<sequence>MVSESRAHLFGCGRRSWTRRWILLALALPAAICAVDASAVAAGLKTVRTSIEELRPDVRLVAVSKFIPKELVLAAHDLGQVDFGENYAQELLEKAAALPRSIRWHFIGRLQSNKVKKLVAVPNLVAIETVDSPGLADRIAAAAADRSERLDLLVQVDTSNEATKGGVLPEEAASLASHIHHLDGVRMAGLMTIGALGDHSAFDRLRDTRETVAQQLKVPLDSLTLSMGMSGDFQEAIRRGATSVRVGSSIFGARPLQRPEKS</sequence>
<dbReference type="EMBL" id="CAUJNA010003607">
    <property type="protein sequence ID" value="CAJ1405919.1"/>
    <property type="molecule type" value="Genomic_DNA"/>
</dbReference>
<feature type="domain" description="Alanine racemase N-terminal" evidence="5">
    <location>
        <begin position="35"/>
        <end position="255"/>
    </location>
</feature>
<comment type="cofactor">
    <cofactor evidence="3">
        <name>pyridoxal 5'-phosphate</name>
        <dbReference type="ChEBI" id="CHEBI:597326"/>
    </cofactor>
</comment>
<keyword evidence="7" id="KW-1185">Reference proteome</keyword>
<reference evidence="6" key="1">
    <citation type="submission" date="2023-08" db="EMBL/GenBank/DDBJ databases">
        <authorList>
            <person name="Chen Y."/>
            <person name="Shah S."/>
            <person name="Dougan E. K."/>
            <person name="Thang M."/>
            <person name="Chan C."/>
        </authorList>
    </citation>
    <scope>NUCLEOTIDE SEQUENCE</scope>
</reference>
<dbReference type="FunFam" id="3.20.20.10:FF:000018">
    <property type="entry name" value="Pyridoxal phosphate homeostasis protein"/>
    <property type="match status" value="1"/>
</dbReference>
<dbReference type="Gene3D" id="3.20.20.10">
    <property type="entry name" value="Alanine racemase"/>
    <property type="match status" value="1"/>
</dbReference>
<comment type="function">
    <text evidence="2">Pyridoxal 5'-phosphate (PLP)-binding protein, which may be involved in intracellular homeostatic regulation of pyridoxal 5'-phosphate (PLP), the active form of vitamin B6.</text>
</comment>
<dbReference type="Proteomes" id="UP001178507">
    <property type="component" value="Unassembled WGS sequence"/>
</dbReference>
<comment type="caution">
    <text evidence="6">The sequence shown here is derived from an EMBL/GenBank/DDBJ whole genome shotgun (WGS) entry which is preliminary data.</text>
</comment>
<evidence type="ECO:0000313" key="6">
    <source>
        <dbReference type="EMBL" id="CAJ1405919.1"/>
    </source>
</evidence>
<evidence type="ECO:0000259" key="5">
    <source>
        <dbReference type="Pfam" id="PF01168"/>
    </source>
</evidence>
<evidence type="ECO:0000256" key="4">
    <source>
        <dbReference type="RuleBase" id="RU004514"/>
    </source>
</evidence>
<dbReference type="AlphaFoldDB" id="A0AA36NGR2"/>
<dbReference type="GO" id="GO:0030170">
    <property type="term" value="F:pyridoxal phosphate binding"/>
    <property type="evidence" value="ECO:0007669"/>
    <property type="project" value="UniProtKB-UniRule"/>
</dbReference>
<dbReference type="InterPro" id="IPR029066">
    <property type="entry name" value="PLP-binding_barrel"/>
</dbReference>
<name>A0AA36NGR2_9DINO</name>
<evidence type="ECO:0000256" key="2">
    <source>
        <dbReference type="HAMAP-Rule" id="MF_03225"/>
    </source>
</evidence>
<proteinExistence type="inferred from homology"/>
<dbReference type="PROSITE" id="PS01211">
    <property type="entry name" value="UPF0001"/>
    <property type="match status" value="1"/>
</dbReference>
<dbReference type="SUPFAM" id="SSF51419">
    <property type="entry name" value="PLP-binding barrel"/>
    <property type="match status" value="1"/>
</dbReference>
<dbReference type="NCBIfam" id="TIGR00044">
    <property type="entry name" value="YggS family pyridoxal phosphate-dependent enzyme"/>
    <property type="match status" value="1"/>
</dbReference>
<dbReference type="InterPro" id="IPR001608">
    <property type="entry name" value="Ala_racemase_N"/>
</dbReference>
<dbReference type="PANTHER" id="PTHR10146">
    <property type="entry name" value="PROLINE SYNTHETASE CO-TRANSCRIBED BACTERIAL HOMOLOG PROTEIN"/>
    <property type="match status" value="1"/>
</dbReference>
<dbReference type="HAMAP" id="MF_02087">
    <property type="entry name" value="PLP_homeostasis"/>
    <property type="match status" value="1"/>
</dbReference>
<feature type="modified residue" description="N6-(pyridoxal phosphate)lysine" evidence="2 3">
    <location>
        <position position="65"/>
    </location>
</feature>
<dbReference type="Pfam" id="PF01168">
    <property type="entry name" value="Ala_racemase_N"/>
    <property type="match status" value="1"/>
</dbReference>
<dbReference type="InterPro" id="IPR011078">
    <property type="entry name" value="PyrdxlP_homeostasis"/>
</dbReference>
<keyword evidence="1 2" id="KW-0663">Pyridoxal phosphate</keyword>
<protein>
    <recommendedName>
        <fullName evidence="2">Pyridoxal phosphate homeostasis protein</fullName>
        <shortName evidence="2">PLP homeostasis protein</shortName>
    </recommendedName>
</protein>